<evidence type="ECO:0000313" key="1">
    <source>
        <dbReference type="EMBL" id="KAJ8000243.1"/>
    </source>
</evidence>
<comment type="caution">
    <text evidence="1">The sequence shown here is derived from an EMBL/GenBank/DDBJ whole genome shotgun (WGS) entry which is preliminary data.</text>
</comment>
<organism evidence="1 2">
    <name type="scientific">Dallia pectoralis</name>
    <name type="common">Alaska blackfish</name>
    <dbReference type="NCBI Taxonomy" id="75939"/>
    <lineage>
        <taxon>Eukaryota</taxon>
        <taxon>Metazoa</taxon>
        <taxon>Chordata</taxon>
        <taxon>Craniata</taxon>
        <taxon>Vertebrata</taxon>
        <taxon>Euteleostomi</taxon>
        <taxon>Actinopterygii</taxon>
        <taxon>Neopterygii</taxon>
        <taxon>Teleostei</taxon>
        <taxon>Protacanthopterygii</taxon>
        <taxon>Esociformes</taxon>
        <taxon>Umbridae</taxon>
        <taxon>Dallia</taxon>
    </lineage>
</organism>
<reference evidence="1" key="1">
    <citation type="submission" date="2021-05" db="EMBL/GenBank/DDBJ databases">
        <authorList>
            <person name="Pan Q."/>
            <person name="Jouanno E."/>
            <person name="Zahm M."/>
            <person name="Klopp C."/>
            <person name="Cabau C."/>
            <person name="Louis A."/>
            <person name="Berthelot C."/>
            <person name="Parey E."/>
            <person name="Roest Crollius H."/>
            <person name="Montfort J."/>
            <person name="Robinson-Rechavi M."/>
            <person name="Bouchez O."/>
            <person name="Lampietro C."/>
            <person name="Lopez Roques C."/>
            <person name="Donnadieu C."/>
            <person name="Postlethwait J."/>
            <person name="Bobe J."/>
            <person name="Dillon D."/>
            <person name="Chandos A."/>
            <person name="von Hippel F."/>
            <person name="Guiguen Y."/>
        </authorList>
    </citation>
    <scope>NUCLEOTIDE SEQUENCE</scope>
    <source>
        <strain evidence="1">YG-Jan2019</strain>
    </source>
</reference>
<sequence length="82" mass="9036">MYFRLCGGPALENGRCDVKPGEALASYTTRGLMRSSILDGQQQPLTPHTRVARGHLRLFSYRRVGDLLHVASRQLRAGLNAG</sequence>
<evidence type="ECO:0000313" key="2">
    <source>
        <dbReference type="Proteomes" id="UP001157502"/>
    </source>
</evidence>
<keyword evidence="2" id="KW-1185">Reference proteome</keyword>
<dbReference type="Proteomes" id="UP001157502">
    <property type="component" value="Chromosome 16"/>
</dbReference>
<accession>A0ACC2G9F3</accession>
<protein>
    <submittedName>
        <fullName evidence="1">Uncharacterized protein</fullName>
    </submittedName>
</protein>
<gene>
    <name evidence="1" type="ORF">DPEC_G00202810</name>
</gene>
<proteinExistence type="predicted"/>
<dbReference type="EMBL" id="CM055743">
    <property type="protein sequence ID" value="KAJ8000243.1"/>
    <property type="molecule type" value="Genomic_DNA"/>
</dbReference>
<name>A0ACC2G9F3_DALPE</name>